<protein>
    <submittedName>
        <fullName evidence="3">Type II CAAX endopeptidase family protein</fullName>
    </submittedName>
</protein>
<dbReference type="InterPro" id="IPR003675">
    <property type="entry name" value="Rce1/LyrA-like_dom"/>
</dbReference>
<sequence length="261" mass="27609">MTRRLAIALGAFVIWTAITVLLPLLTGAGQAALTEIISRGFGWAWMLAGGFILAVVLWQGWRDVGLDRGAPLRAWALGWLPMIYILGAFGAAAAMGLPGPITMGIVLMNCLFVGFSEELMFRGALLQALRHAMPVWPAVVITSLAFGAIHSLNVFVTGDLGPALIQSCAACLSGLFFIAYRLRCGSLWPPILLHGLWDFATFSLGVAAATAQDGLLAPEIAATPDQGGLAILFPVLLVLPNGLYGLWLMRNIGKTHASATA</sequence>
<accession>A0ABU8BYZ9</accession>
<dbReference type="EMBL" id="JBALHR010000014">
    <property type="protein sequence ID" value="MEH7829931.1"/>
    <property type="molecule type" value="Genomic_DNA"/>
</dbReference>
<feature type="transmembrane region" description="Helical" evidence="1">
    <location>
        <begin position="72"/>
        <end position="95"/>
    </location>
</feature>
<feature type="transmembrane region" description="Helical" evidence="1">
    <location>
        <begin position="160"/>
        <end position="179"/>
    </location>
</feature>
<keyword evidence="1" id="KW-0472">Membrane</keyword>
<feature type="transmembrane region" description="Helical" evidence="1">
    <location>
        <begin position="133"/>
        <end position="154"/>
    </location>
</feature>
<keyword evidence="1" id="KW-1133">Transmembrane helix</keyword>
<gene>
    <name evidence="3" type="ORF">V6590_17410</name>
</gene>
<proteinExistence type="predicted"/>
<evidence type="ECO:0000313" key="3">
    <source>
        <dbReference type="EMBL" id="MEH7829931.1"/>
    </source>
</evidence>
<feature type="transmembrane region" description="Helical" evidence="1">
    <location>
        <begin position="41"/>
        <end position="60"/>
    </location>
</feature>
<dbReference type="RefSeq" id="WP_335424958.1">
    <property type="nucleotide sequence ID" value="NZ_JBALHR010000014.1"/>
</dbReference>
<feature type="transmembrane region" description="Helical" evidence="1">
    <location>
        <begin position="229"/>
        <end position="249"/>
    </location>
</feature>
<feature type="domain" description="CAAX prenyl protease 2/Lysostaphin resistance protein A-like" evidence="2">
    <location>
        <begin position="103"/>
        <end position="199"/>
    </location>
</feature>
<name>A0ABU8BYZ9_9RHOB</name>
<keyword evidence="4" id="KW-1185">Reference proteome</keyword>
<dbReference type="InterPro" id="IPR052710">
    <property type="entry name" value="CAAX_protease"/>
</dbReference>
<feature type="transmembrane region" description="Helical" evidence="1">
    <location>
        <begin position="101"/>
        <end position="121"/>
    </location>
</feature>
<organism evidence="3 4">
    <name type="scientific">Gemmobacter denitrificans</name>
    <dbReference type="NCBI Taxonomy" id="3123040"/>
    <lineage>
        <taxon>Bacteria</taxon>
        <taxon>Pseudomonadati</taxon>
        <taxon>Pseudomonadota</taxon>
        <taxon>Alphaproteobacteria</taxon>
        <taxon>Rhodobacterales</taxon>
        <taxon>Paracoccaceae</taxon>
        <taxon>Gemmobacter</taxon>
    </lineage>
</organism>
<evidence type="ECO:0000313" key="4">
    <source>
        <dbReference type="Proteomes" id="UP001431963"/>
    </source>
</evidence>
<feature type="transmembrane region" description="Helical" evidence="1">
    <location>
        <begin position="191"/>
        <end position="209"/>
    </location>
</feature>
<dbReference type="PANTHER" id="PTHR36435">
    <property type="entry name" value="SLR1288 PROTEIN"/>
    <property type="match status" value="1"/>
</dbReference>
<evidence type="ECO:0000256" key="1">
    <source>
        <dbReference type="SAM" id="Phobius"/>
    </source>
</evidence>
<evidence type="ECO:0000259" key="2">
    <source>
        <dbReference type="Pfam" id="PF02517"/>
    </source>
</evidence>
<dbReference type="Pfam" id="PF02517">
    <property type="entry name" value="Rce1-like"/>
    <property type="match status" value="1"/>
</dbReference>
<dbReference type="Proteomes" id="UP001431963">
    <property type="component" value="Unassembled WGS sequence"/>
</dbReference>
<keyword evidence="1" id="KW-0812">Transmembrane</keyword>
<comment type="caution">
    <text evidence="3">The sequence shown here is derived from an EMBL/GenBank/DDBJ whole genome shotgun (WGS) entry which is preliminary data.</text>
</comment>
<reference evidence="3" key="1">
    <citation type="submission" date="2024-02" db="EMBL/GenBank/DDBJ databases">
        <title>Genome sequences of strain Gemmobacter sp. JM10B15.</title>
        <authorList>
            <person name="Zhang M."/>
        </authorList>
    </citation>
    <scope>NUCLEOTIDE SEQUENCE</scope>
    <source>
        <strain evidence="3">JM10B15</strain>
    </source>
</reference>
<dbReference type="PANTHER" id="PTHR36435:SF1">
    <property type="entry name" value="CAAX AMINO TERMINAL PROTEASE FAMILY PROTEIN"/>
    <property type="match status" value="1"/>
</dbReference>